<comment type="caution">
    <text evidence="4">The sequence shown here is derived from an EMBL/GenBank/DDBJ whole genome shotgun (WGS) entry which is preliminary data.</text>
</comment>
<evidence type="ECO:0000313" key="4">
    <source>
        <dbReference type="EMBL" id="KAL3385170.1"/>
    </source>
</evidence>
<dbReference type="SMART" id="SM00248">
    <property type="entry name" value="ANK"/>
    <property type="match status" value="10"/>
</dbReference>
<dbReference type="PROSITE" id="PS50297">
    <property type="entry name" value="ANK_REP_REGION"/>
    <property type="match status" value="4"/>
</dbReference>
<dbReference type="InterPro" id="IPR036770">
    <property type="entry name" value="Ankyrin_rpt-contain_sf"/>
</dbReference>
<evidence type="ECO:0008006" key="6">
    <source>
        <dbReference type="Google" id="ProtNLM"/>
    </source>
</evidence>
<keyword evidence="5" id="KW-1185">Reference proteome</keyword>
<protein>
    <recommendedName>
        <fullName evidence="6">PRANC domain-containing protein</fullName>
    </recommendedName>
</protein>
<dbReference type="Proteomes" id="UP001627154">
    <property type="component" value="Unassembled WGS sequence"/>
</dbReference>
<dbReference type="Pfam" id="PF00023">
    <property type="entry name" value="Ank"/>
    <property type="match status" value="2"/>
</dbReference>
<dbReference type="PRINTS" id="PR01415">
    <property type="entry name" value="ANKYRIN"/>
</dbReference>
<keyword evidence="1" id="KW-0677">Repeat</keyword>
<dbReference type="SUPFAM" id="SSF48403">
    <property type="entry name" value="Ankyrin repeat"/>
    <property type="match status" value="2"/>
</dbReference>
<dbReference type="Pfam" id="PF12796">
    <property type="entry name" value="Ank_2"/>
    <property type="match status" value="2"/>
</dbReference>
<keyword evidence="2 3" id="KW-0040">ANK repeat</keyword>
<name>A0ABD2VXC8_9HYME</name>
<dbReference type="Gene3D" id="1.25.40.20">
    <property type="entry name" value="Ankyrin repeat-containing domain"/>
    <property type="match status" value="4"/>
</dbReference>
<feature type="repeat" description="ANK" evidence="3">
    <location>
        <begin position="280"/>
        <end position="312"/>
    </location>
</feature>
<reference evidence="4 5" key="1">
    <citation type="journal article" date="2024" name="bioRxiv">
        <title>A reference genome for Trichogramma kaykai: A tiny desert-dwelling parasitoid wasp with competing sex-ratio distorters.</title>
        <authorList>
            <person name="Culotta J."/>
            <person name="Lindsey A.R."/>
        </authorList>
    </citation>
    <scope>NUCLEOTIDE SEQUENCE [LARGE SCALE GENOMIC DNA]</scope>
    <source>
        <strain evidence="4 5">KSX58</strain>
    </source>
</reference>
<dbReference type="Pfam" id="PF13857">
    <property type="entry name" value="Ank_5"/>
    <property type="match status" value="1"/>
</dbReference>
<gene>
    <name evidence="4" type="ORF">TKK_019168</name>
</gene>
<dbReference type="InterPro" id="IPR002110">
    <property type="entry name" value="Ankyrin_rpt"/>
</dbReference>
<evidence type="ECO:0000313" key="5">
    <source>
        <dbReference type="Proteomes" id="UP001627154"/>
    </source>
</evidence>
<evidence type="ECO:0000256" key="1">
    <source>
        <dbReference type="ARBA" id="ARBA00022737"/>
    </source>
</evidence>
<dbReference type="PANTHER" id="PTHR24198:SF165">
    <property type="entry name" value="ANKYRIN REPEAT-CONTAINING PROTEIN-RELATED"/>
    <property type="match status" value="1"/>
</dbReference>
<proteinExistence type="predicted"/>
<evidence type="ECO:0000256" key="3">
    <source>
        <dbReference type="PROSITE-ProRule" id="PRU00023"/>
    </source>
</evidence>
<dbReference type="EMBL" id="JBJJXI010000159">
    <property type="protein sequence ID" value="KAL3385170.1"/>
    <property type="molecule type" value="Genomic_DNA"/>
</dbReference>
<evidence type="ECO:0000256" key="2">
    <source>
        <dbReference type="ARBA" id="ARBA00023043"/>
    </source>
</evidence>
<sequence>MDDWSESDTDSQEYRITRETKRLRHVFEPYFKKIFSSNGFIKHMNQRCSWNNDSTSYILLCEAIKRNDNRNAMALLRHYCKANMGCSDPSKDIPLHLATLAGNVEIVEMLLNKGARANVSFQDQRDPLHLICDKESSSIPDEISRVAIAKLLIKHGANVNSLERGNRDTPLILAVRSRFAELTKFLLNNGADRYYRNKNQETALHTAFIENAGIDVIELLYNDKFDLYQPDENENTVFSYAVRNLMNSGFGSFCSLNEPLKPVQFLLRHGVSVDSPLDKRGNKILHMICQNHAAQTLKIFLEQGAEVDARNVDGKTALHFCAENQPIAYVELLLSHGADARALTNNGQSVLHFAAANKQPGVLELLLTRHRGELDVNAKSKDGNFTPLFNAVWSNRQENVALLLDWGAAINERVINNQVVLHVAVDQKHLEIVDLLLEHGSDVNVLDDYGNTPLTISLYQVAESSNSDWSEADDTDVMRLAESLQRTLTKHTAKLLLSARHVSDQSLRIMNNVHFKDFFEECVRELTLLKDHHVVEGVTYFDLLTRDRRRLLAYMQNERLAAAFYAADYRDRFPIYCDNLLRNADLTMVRLNLVKIAAENLVRVVQHIDESWKDVYLPSLVVDHILDLLNTRDLEHFAQTFT</sequence>
<feature type="repeat" description="ANK" evidence="3">
    <location>
        <begin position="166"/>
        <end position="198"/>
    </location>
</feature>
<feature type="repeat" description="ANK" evidence="3">
    <location>
        <begin position="313"/>
        <end position="345"/>
    </location>
</feature>
<dbReference type="AlphaFoldDB" id="A0ABD2VXC8"/>
<dbReference type="PANTHER" id="PTHR24198">
    <property type="entry name" value="ANKYRIN REPEAT AND PROTEIN KINASE DOMAIN-CONTAINING PROTEIN"/>
    <property type="match status" value="1"/>
</dbReference>
<feature type="repeat" description="ANK" evidence="3">
    <location>
        <begin position="416"/>
        <end position="448"/>
    </location>
</feature>
<feature type="repeat" description="ANK" evidence="3">
    <location>
        <begin position="90"/>
        <end position="122"/>
    </location>
</feature>
<dbReference type="PROSITE" id="PS50088">
    <property type="entry name" value="ANK_REPEAT"/>
    <property type="match status" value="5"/>
</dbReference>
<accession>A0ABD2VXC8</accession>
<organism evidence="4 5">
    <name type="scientific">Trichogramma kaykai</name>
    <dbReference type="NCBI Taxonomy" id="54128"/>
    <lineage>
        <taxon>Eukaryota</taxon>
        <taxon>Metazoa</taxon>
        <taxon>Ecdysozoa</taxon>
        <taxon>Arthropoda</taxon>
        <taxon>Hexapoda</taxon>
        <taxon>Insecta</taxon>
        <taxon>Pterygota</taxon>
        <taxon>Neoptera</taxon>
        <taxon>Endopterygota</taxon>
        <taxon>Hymenoptera</taxon>
        <taxon>Apocrita</taxon>
        <taxon>Proctotrupomorpha</taxon>
        <taxon>Chalcidoidea</taxon>
        <taxon>Trichogrammatidae</taxon>
        <taxon>Trichogramma</taxon>
    </lineage>
</organism>